<comment type="caution">
    <text evidence="1">The sequence shown here is derived from an EMBL/GenBank/DDBJ whole genome shotgun (WGS) entry which is preliminary data.</text>
</comment>
<protein>
    <submittedName>
        <fullName evidence="1">Uncharacterized protein</fullName>
    </submittedName>
</protein>
<proteinExistence type="predicted"/>
<sequence>MSEPPSDHSVSSALNLLCDKVQAELALSVQSKPNQTPVRVHPLLNMINCLDNASSSECEIFLPDLDLATNPLQHAAIDEPATNPPRTGLIIEMHSRCLGTLYDPAGITVRQVLNMTLAYWSDNLECATAEEADALREAHSIPVDFPLRRYDSLRYDEAFRGWNDVVERSQHGCAYLTAKPFQFASESAHAV</sequence>
<keyword evidence="2" id="KW-1185">Reference proteome</keyword>
<evidence type="ECO:0000313" key="2">
    <source>
        <dbReference type="Proteomes" id="UP000777482"/>
    </source>
</evidence>
<dbReference type="EMBL" id="PUHQ01000276">
    <property type="protein sequence ID" value="KAG0653205.1"/>
    <property type="molecule type" value="Genomic_DNA"/>
</dbReference>
<evidence type="ECO:0000313" key="1">
    <source>
        <dbReference type="EMBL" id="KAG0653205.1"/>
    </source>
</evidence>
<dbReference type="AlphaFoldDB" id="A0A9P6VT93"/>
<dbReference type="Proteomes" id="UP000777482">
    <property type="component" value="Unassembled WGS sequence"/>
</dbReference>
<name>A0A9P6VT93_RHOMI</name>
<gene>
    <name evidence="1" type="ORF">C6P46_003397</name>
</gene>
<reference evidence="1 2" key="1">
    <citation type="submission" date="2020-11" db="EMBL/GenBank/DDBJ databases">
        <title>Kefir isolates.</title>
        <authorList>
            <person name="Marcisauskas S."/>
            <person name="Kim Y."/>
            <person name="Blasche S."/>
        </authorList>
    </citation>
    <scope>NUCLEOTIDE SEQUENCE [LARGE SCALE GENOMIC DNA]</scope>
    <source>
        <strain evidence="1 2">KR</strain>
    </source>
</reference>
<organism evidence="1 2">
    <name type="scientific">Rhodotorula mucilaginosa</name>
    <name type="common">Yeast</name>
    <name type="synonym">Rhodotorula rubra</name>
    <dbReference type="NCBI Taxonomy" id="5537"/>
    <lineage>
        <taxon>Eukaryota</taxon>
        <taxon>Fungi</taxon>
        <taxon>Dikarya</taxon>
        <taxon>Basidiomycota</taxon>
        <taxon>Pucciniomycotina</taxon>
        <taxon>Microbotryomycetes</taxon>
        <taxon>Sporidiobolales</taxon>
        <taxon>Sporidiobolaceae</taxon>
        <taxon>Rhodotorula</taxon>
    </lineage>
</organism>
<dbReference type="OrthoDB" id="10355016at2759"/>
<accession>A0A9P6VT93</accession>